<dbReference type="STRING" id="879819.A0A0J0XNS9"/>
<sequence length="70" mass="7748">MSDLGRRDFKDKIAAKLKPESQKTFTESAGDKAAGKMDAAASRMQPQHHKSLTQKIGDAFTRDNSNRRAV</sequence>
<accession>A0A0J0XNS9</accession>
<dbReference type="Pfam" id="PF04119">
    <property type="entry name" value="HSP9_HSP12"/>
    <property type="match status" value="1"/>
</dbReference>
<dbReference type="Proteomes" id="UP000053611">
    <property type="component" value="Unassembled WGS sequence"/>
</dbReference>
<reference evidence="2 3" key="1">
    <citation type="submission" date="2015-03" db="EMBL/GenBank/DDBJ databases">
        <title>Genomics and transcriptomics of the oil-accumulating basidiomycete yeast T. oleaginosus allow insights into substrate utilization and the diverse evolutionary trajectories of mating systems in fungi.</title>
        <authorList>
            <consortium name="DOE Joint Genome Institute"/>
            <person name="Kourist R."/>
            <person name="Kracht O."/>
            <person name="Bracharz F."/>
            <person name="Lipzen A."/>
            <person name="Nolan M."/>
            <person name="Ohm R."/>
            <person name="Grigoriev I."/>
            <person name="Sun S."/>
            <person name="Heitman J."/>
            <person name="Bruck T."/>
            <person name="Nowrousian M."/>
        </authorList>
    </citation>
    <scope>NUCLEOTIDE SEQUENCE [LARGE SCALE GENOMIC DNA]</scope>
    <source>
        <strain evidence="2 3">IBC0246</strain>
    </source>
</reference>
<dbReference type="AlphaFoldDB" id="A0A0J0XNS9"/>
<dbReference type="GeneID" id="28985947"/>
<evidence type="ECO:0000313" key="2">
    <source>
        <dbReference type="EMBL" id="KLT42733.1"/>
    </source>
</evidence>
<keyword evidence="3" id="KW-1185">Reference proteome</keyword>
<dbReference type="Gene3D" id="6.10.280.100">
    <property type="match status" value="1"/>
</dbReference>
<feature type="compositionally biased region" description="Basic and acidic residues" evidence="1">
    <location>
        <begin position="60"/>
        <end position="70"/>
    </location>
</feature>
<feature type="region of interest" description="Disordered" evidence="1">
    <location>
        <begin position="1"/>
        <end position="70"/>
    </location>
</feature>
<dbReference type="InterPro" id="IPR007250">
    <property type="entry name" value="HSP9_HSP12"/>
</dbReference>
<dbReference type="RefSeq" id="XP_018279224.1">
    <property type="nucleotide sequence ID" value="XM_018425344.1"/>
</dbReference>
<dbReference type="EMBL" id="KQ087202">
    <property type="protein sequence ID" value="KLT42733.1"/>
    <property type="molecule type" value="Genomic_DNA"/>
</dbReference>
<feature type="compositionally biased region" description="Basic and acidic residues" evidence="1">
    <location>
        <begin position="1"/>
        <end position="21"/>
    </location>
</feature>
<proteinExistence type="predicted"/>
<name>A0A0J0XNS9_9TREE</name>
<gene>
    <name evidence="2" type="ORF">CC85DRAFT_302058</name>
</gene>
<evidence type="ECO:0000256" key="1">
    <source>
        <dbReference type="SAM" id="MobiDB-lite"/>
    </source>
</evidence>
<organism evidence="2 3">
    <name type="scientific">Cutaneotrichosporon oleaginosum</name>
    <dbReference type="NCBI Taxonomy" id="879819"/>
    <lineage>
        <taxon>Eukaryota</taxon>
        <taxon>Fungi</taxon>
        <taxon>Dikarya</taxon>
        <taxon>Basidiomycota</taxon>
        <taxon>Agaricomycotina</taxon>
        <taxon>Tremellomycetes</taxon>
        <taxon>Trichosporonales</taxon>
        <taxon>Trichosporonaceae</taxon>
        <taxon>Cutaneotrichosporon</taxon>
    </lineage>
</organism>
<evidence type="ECO:0000313" key="3">
    <source>
        <dbReference type="Proteomes" id="UP000053611"/>
    </source>
</evidence>
<protein>
    <submittedName>
        <fullName evidence="2">Uncharacterized protein</fullName>
    </submittedName>
</protein>
<dbReference type="PIRSF" id="PIRSF002590">
    <property type="entry name" value="HSP9/HSP12_fun"/>
    <property type="match status" value="1"/>
</dbReference>